<evidence type="ECO:0000256" key="2">
    <source>
        <dbReference type="SAM" id="MobiDB-lite"/>
    </source>
</evidence>
<organism evidence="3">
    <name type="scientific">freshwater metagenome</name>
    <dbReference type="NCBI Taxonomy" id="449393"/>
    <lineage>
        <taxon>unclassified sequences</taxon>
        <taxon>metagenomes</taxon>
        <taxon>ecological metagenomes</taxon>
    </lineage>
</organism>
<dbReference type="InterPro" id="IPR036388">
    <property type="entry name" value="WH-like_DNA-bd_sf"/>
</dbReference>
<evidence type="ECO:0000313" key="3">
    <source>
        <dbReference type="EMBL" id="CAB4790969.1"/>
    </source>
</evidence>
<dbReference type="SUPFAM" id="SSF46785">
    <property type="entry name" value="Winged helix' DNA-binding domain"/>
    <property type="match status" value="1"/>
</dbReference>
<sequence length="181" mass="19925">MGIGGNASFGSIYPAIGRLEREGLIEEVVTSEPRLGSFSTGSLSGERAALRGSRSATGLGRRGRKSYRMTEIGRQQFAERLSDPATLDDARSFSLRMALFRFLTPNARVMLLEHRRANLVARLREIRANAANAELDSYARSVMEHAAKAVELDLAWIDDCLTTERSTAVPQNNQIIAQEAK</sequence>
<proteinExistence type="predicted"/>
<reference evidence="3" key="1">
    <citation type="submission" date="2020-05" db="EMBL/GenBank/DDBJ databases">
        <authorList>
            <person name="Chiriac C."/>
            <person name="Salcher M."/>
            <person name="Ghai R."/>
            <person name="Kavagutti S V."/>
        </authorList>
    </citation>
    <scope>NUCLEOTIDE SEQUENCE</scope>
</reference>
<keyword evidence="1" id="KW-0175">Coiled coil</keyword>
<name>A0A6J6X3E9_9ZZZZ</name>
<dbReference type="AlphaFoldDB" id="A0A6J6X3E9"/>
<accession>A0A6J6X3E9</accession>
<dbReference type="EMBL" id="CAFAAB010000154">
    <property type="protein sequence ID" value="CAB4790969.1"/>
    <property type="molecule type" value="Genomic_DNA"/>
</dbReference>
<feature type="region of interest" description="Disordered" evidence="2">
    <location>
        <begin position="36"/>
        <end position="64"/>
    </location>
</feature>
<evidence type="ECO:0000256" key="1">
    <source>
        <dbReference type="SAM" id="Coils"/>
    </source>
</evidence>
<dbReference type="InterPro" id="IPR036390">
    <property type="entry name" value="WH_DNA-bd_sf"/>
</dbReference>
<protein>
    <submittedName>
        <fullName evidence="3">Unannotated protein</fullName>
    </submittedName>
</protein>
<feature type="coiled-coil region" evidence="1">
    <location>
        <begin position="109"/>
        <end position="136"/>
    </location>
</feature>
<gene>
    <name evidence="3" type="ORF">UFOPK2958_01189</name>
</gene>
<dbReference type="Gene3D" id="1.10.10.10">
    <property type="entry name" value="Winged helix-like DNA-binding domain superfamily/Winged helix DNA-binding domain"/>
    <property type="match status" value="1"/>
</dbReference>